<dbReference type="Proteomes" id="UP000465361">
    <property type="component" value="Unassembled WGS sequence"/>
</dbReference>
<keyword evidence="2" id="KW-1185">Reference proteome</keyword>
<accession>A0A7I9Y015</accession>
<comment type="caution">
    <text evidence="1">The sequence shown here is derived from an EMBL/GenBank/DDBJ whole genome shotgun (WGS) entry which is preliminary data.</text>
</comment>
<dbReference type="AlphaFoldDB" id="A0A7I9Y015"/>
<organism evidence="1 2">
    <name type="scientific">Mycobacterium botniense</name>
    <dbReference type="NCBI Taxonomy" id="84962"/>
    <lineage>
        <taxon>Bacteria</taxon>
        <taxon>Bacillati</taxon>
        <taxon>Actinomycetota</taxon>
        <taxon>Actinomycetes</taxon>
        <taxon>Mycobacteriales</taxon>
        <taxon>Mycobacteriaceae</taxon>
        <taxon>Mycobacterium</taxon>
    </lineage>
</organism>
<reference evidence="1 2" key="1">
    <citation type="journal article" date="2019" name="Emerg. Microbes Infect.">
        <title>Comprehensive subspecies identification of 175 nontuberculous mycobacteria species based on 7547 genomic profiles.</title>
        <authorList>
            <person name="Matsumoto Y."/>
            <person name="Kinjo T."/>
            <person name="Motooka D."/>
            <person name="Nabeya D."/>
            <person name="Jung N."/>
            <person name="Uechi K."/>
            <person name="Horii T."/>
            <person name="Iida T."/>
            <person name="Fujita J."/>
            <person name="Nakamura S."/>
        </authorList>
    </citation>
    <scope>NUCLEOTIDE SEQUENCE [LARGE SCALE GENOMIC DNA]</scope>
    <source>
        <strain evidence="1 2">JCM 17322</strain>
    </source>
</reference>
<sequence>MFVIRLLDGEEVSAHDGDKLSINRQTGVITVSRVEGFQEITTHYSPAAWVSVTHRVKDTVNPALVSPARKAQ</sequence>
<evidence type="ECO:0000313" key="1">
    <source>
        <dbReference type="EMBL" id="GFG75360.1"/>
    </source>
</evidence>
<dbReference type="RefSeq" id="WP_163758031.1">
    <property type="nucleotide sequence ID" value="NZ_BLKW01000004.1"/>
</dbReference>
<protein>
    <submittedName>
        <fullName evidence="1">Uncharacterized protein</fullName>
    </submittedName>
</protein>
<name>A0A7I9Y015_9MYCO</name>
<evidence type="ECO:0000313" key="2">
    <source>
        <dbReference type="Proteomes" id="UP000465361"/>
    </source>
</evidence>
<proteinExistence type="predicted"/>
<gene>
    <name evidence="1" type="ORF">MBOT_27250</name>
</gene>
<dbReference type="EMBL" id="BLKW01000004">
    <property type="protein sequence ID" value="GFG75360.1"/>
    <property type="molecule type" value="Genomic_DNA"/>
</dbReference>